<dbReference type="SUPFAM" id="SSF51206">
    <property type="entry name" value="cAMP-binding domain-like"/>
    <property type="match status" value="1"/>
</dbReference>
<proteinExistence type="predicted"/>
<dbReference type="Gene3D" id="2.60.120.10">
    <property type="entry name" value="Jelly Rolls"/>
    <property type="match status" value="1"/>
</dbReference>
<evidence type="ECO:0000313" key="3">
    <source>
        <dbReference type="Proteomes" id="UP000812961"/>
    </source>
</evidence>
<dbReference type="InterPro" id="IPR014710">
    <property type="entry name" value="RmlC-like_jellyroll"/>
</dbReference>
<accession>A0ABS7GJY0</accession>
<dbReference type="CDD" id="cd00038">
    <property type="entry name" value="CAP_ED"/>
    <property type="match status" value="1"/>
</dbReference>
<feature type="domain" description="Cyclic nucleotide-binding" evidence="1">
    <location>
        <begin position="30"/>
        <end position="116"/>
    </location>
</feature>
<protein>
    <submittedName>
        <fullName evidence="2">Crp/Fnr family transcriptional regulator</fullName>
    </submittedName>
</protein>
<comment type="caution">
    <text evidence="2">The sequence shown here is derived from an EMBL/GenBank/DDBJ whole genome shotgun (WGS) entry which is preliminary data.</text>
</comment>
<evidence type="ECO:0000313" key="2">
    <source>
        <dbReference type="EMBL" id="MBW8687495.1"/>
    </source>
</evidence>
<keyword evidence="3" id="KW-1185">Reference proteome</keyword>
<dbReference type="InterPro" id="IPR018490">
    <property type="entry name" value="cNMP-bd_dom_sf"/>
</dbReference>
<sequence>MFDKFESFITAQATLTREELGLIRSLAVQKKVRKRQLLLQEGDVCQHKIFIAEGLLKTYTLKDDGTEHILRFSPENTWTTDAVSMESQQPSRFNIEALEDTVVLQWTKTDIQQLIAGIPSFKAYVEKLISSMLYLSYDRILMNISYTSEEKYQDFITAFPDVFRRVPLHMVASYLGVSRETLSRIRHAQLRQQR</sequence>
<dbReference type="EMBL" id="JAICCF010000005">
    <property type="protein sequence ID" value="MBW8687495.1"/>
    <property type="molecule type" value="Genomic_DNA"/>
</dbReference>
<evidence type="ECO:0000259" key="1">
    <source>
        <dbReference type="Pfam" id="PF00027"/>
    </source>
</evidence>
<dbReference type="RefSeq" id="WP_220252827.1">
    <property type="nucleotide sequence ID" value="NZ_JAICCF010000005.1"/>
</dbReference>
<dbReference type="Proteomes" id="UP000812961">
    <property type="component" value="Unassembled WGS sequence"/>
</dbReference>
<dbReference type="InterPro" id="IPR000595">
    <property type="entry name" value="cNMP-bd_dom"/>
</dbReference>
<name>A0ABS7GJY0_9BACT</name>
<gene>
    <name evidence="2" type="ORF">K1Y79_24375</name>
</gene>
<reference evidence="2 3" key="1">
    <citation type="submission" date="2021-08" db="EMBL/GenBank/DDBJ databases">
        <title>The genome sequence of Chitinophaga sp. B61.</title>
        <authorList>
            <person name="Zhang X."/>
        </authorList>
    </citation>
    <scope>NUCLEOTIDE SEQUENCE [LARGE SCALE GENOMIC DNA]</scope>
    <source>
        <strain evidence="2 3">B61</strain>
    </source>
</reference>
<dbReference type="Pfam" id="PF00027">
    <property type="entry name" value="cNMP_binding"/>
    <property type="match status" value="1"/>
</dbReference>
<organism evidence="2 3">
    <name type="scientific">Chitinophaga rhizophila</name>
    <dbReference type="NCBI Taxonomy" id="2866212"/>
    <lineage>
        <taxon>Bacteria</taxon>
        <taxon>Pseudomonadati</taxon>
        <taxon>Bacteroidota</taxon>
        <taxon>Chitinophagia</taxon>
        <taxon>Chitinophagales</taxon>
        <taxon>Chitinophagaceae</taxon>
        <taxon>Chitinophaga</taxon>
    </lineage>
</organism>